<dbReference type="AlphaFoldDB" id="D7BE77"/>
<organism evidence="1 2">
    <name type="scientific">Allomeiothermus silvanus (strain ATCC 700542 / DSM 9946 / NBRC 106475 / NCIMB 13440 / VI-R2)</name>
    <name type="common">Thermus silvanus</name>
    <dbReference type="NCBI Taxonomy" id="526227"/>
    <lineage>
        <taxon>Bacteria</taxon>
        <taxon>Thermotogati</taxon>
        <taxon>Deinococcota</taxon>
        <taxon>Deinococci</taxon>
        <taxon>Thermales</taxon>
        <taxon>Thermaceae</taxon>
        <taxon>Allomeiothermus</taxon>
    </lineage>
</organism>
<name>D7BE77_ALLS1</name>
<dbReference type="HOGENOM" id="CLU_836273_0_0_0"/>
<protein>
    <submittedName>
        <fullName evidence="1">Uncharacterized protein</fullName>
    </submittedName>
</protein>
<evidence type="ECO:0000313" key="1">
    <source>
        <dbReference type="EMBL" id="ADH64935.1"/>
    </source>
</evidence>
<dbReference type="STRING" id="526227.Mesil_3103"/>
<accession>D7BE77</accession>
<keyword evidence="2" id="KW-1185">Reference proteome</keyword>
<dbReference type="EMBL" id="CP002042">
    <property type="protein sequence ID" value="ADH64935.1"/>
    <property type="molecule type" value="Genomic_DNA"/>
</dbReference>
<reference evidence="1 2" key="1">
    <citation type="journal article" date="2010" name="Stand. Genomic Sci.">
        <title>Complete genome sequence of Meiothermus silvanus type strain (VI-R2).</title>
        <authorList>
            <person name="Sikorski J."/>
            <person name="Tindall B.J."/>
            <person name="Lowry S."/>
            <person name="Lucas S."/>
            <person name="Nolan M."/>
            <person name="Copeland A."/>
            <person name="Glavina Del Rio T."/>
            <person name="Tice H."/>
            <person name="Cheng J.F."/>
            <person name="Han C."/>
            <person name="Pitluck S."/>
            <person name="Liolios K."/>
            <person name="Ivanova N."/>
            <person name="Mavromatis K."/>
            <person name="Mikhailova N."/>
            <person name="Pati A."/>
            <person name="Goodwin L."/>
            <person name="Chen A."/>
            <person name="Palaniappan K."/>
            <person name="Land M."/>
            <person name="Hauser L."/>
            <person name="Chang Y.J."/>
            <person name="Jeffries C.D."/>
            <person name="Rohde M."/>
            <person name="Goker M."/>
            <person name="Woyke T."/>
            <person name="Bristow J."/>
            <person name="Eisen J.A."/>
            <person name="Markowitz V."/>
            <person name="Hugenholtz P."/>
            <person name="Kyrpides N.C."/>
            <person name="Klenk H.P."/>
            <person name="Lapidus A."/>
        </authorList>
    </citation>
    <scope>NUCLEOTIDE SEQUENCE [LARGE SCALE GENOMIC DNA]</scope>
    <source>
        <strain evidence="2">ATCC 700542 / DSM 9946 / VI-R2</strain>
    </source>
</reference>
<dbReference type="KEGG" id="msv:Mesil_3103"/>
<evidence type="ECO:0000313" key="2">
    <source>
        <dbReference type="Proteomes" id="UP000001916"/>
    </source>
</evidence>
<dbReference type="Proteomes" id="UP000001916">
    <property type="component" value="Chromosome"/>
</dbReference>
<proteinExistence type="predicted"/>
<gene>
    <name evidence="1" type="ordered locus">Mesil_3103</name>
</gene>
<sequence length="332" mass="36122">MCLSGFSPICLGEKSAPIRWIFGIRKERKGSPGLLEVNCLGMGRLGLIGLLAVLWLVGSVRAQNEVWNPISGVYLPPAGHSPISKCRILLETALANHLSYDSGAWGEIAVDLEEIRLTPQMYAPTPWGELSAQVPIRLYYGGFLDYLLNPIHEALRMPMSPLPPQTYLSMRRQGQPPHEITAPVFGVGDLVLGWAVTGPGKSWGRLSLALPLGDSSRYLGSGGFRLAVVVGWDEETWGLLGQIALPFGPQPLFGDFGTRPSLGLRGWTGLPWDLPGRLELQATTSPLQIGGEFAAVIVALRYVPGKFSFSEDVTPALPDVALTWQEEWGCPW</sequence>
<dbReference type="eggNOG" id="ENOG5032A8V">
    <property type="taxonomic scope" value="Bacteria"/>
</dbReference>